<sequence>MSEIKYGSMKSKDLTNITVECFKRRLDKWLSGIPDESPTPEYPHSHQNMCTFINITQSPGLRIEKGTGASGSPVRLCR</sequence>
<dbReference type="AlphaFoldDB" id="A0A5B7ILA7"/>
<evidence type="ECO:0000313" key="2">
    <source>
        <dbReference type="Proteomes" id="UP000324222"/>
    </source>
</evidence>
<keyword evidence="2" id="KW-1185">Reference proteome</keyword>
<organism evidence="1 2">
    <name type="scientific">Portunus trituberculatus</name>
    <name type="common">Swimming crab</name>
    <name type="synonym">Neptunus trituberculatus</name>
    <dbReference type="NCBI Taxonomy" id="210409"/>
    <lineage>
        <taxon>Eukaryota</taxon>
        <taxon>Metazoa</taxon>
        <taxon>Ecdysozoa</taxon>
        <taxon>Arthropoda</taxon>
        <taxon>Crustacea</taxon>
        <taxon>Multicrustacea</taxon>
        <taxon>Malacostraca</taxon>
        <taxon>Eumalacostraca</taxon>
        <taxon>Eucarida</taxon>
        <taxon>Decapoda</taxon>
        <taxon>Pleocyemata</taxon>
        <taxon>Brachyura</taxon>
        <taxon>Eubrachyura</taxon>
        <taxon>Portunoidea</taxon>
        <taxon>Portunidae</taxon>
        <taxon>Portuninae</taxon>
        <taxon>Portunus</taxon>
    </lineage>
</organism>
<comment type="caution">
    <text evidence="1">The sequence shown here is derived from an EMBL/GenBank/DDBJ whole genome shotgun (WGS) entry which is preliminary data.</text>
</comment>
<reference evidence="1 2" key="1">
    <citation type="submission" date="2019-05" db="EMBL/GenBank/DDBJ databases">
        <title>Another draft genome of Portunus trituberculatus and its Hox gene families provides insights of decapod evolution.</title>
        <authorList>
            <person name="Jeong J.-H."/>
            <person name="Song I."/>
            <person name="Kim S."/>
            <person name="Choi T."/>
            <person name="Kim D."/>
            <person name="Ryu S."/>
            <person name="Kim W."/>
        </authorList>
    </citation>
    <scope>NUCLEOTIDE SEQUENCE [LARGE SCALE GENOMIC DNA]</scope>
    <source>
        <tissue evidence="1">Muscle</tissue>
    </source>
</reference>
<accession>A0A5B7ILA7</accession>
<dbReference type="Proteomes" id="UP000324222">
    <property type="component" value="Unassembled WGS sequence"/>
</dbReference>
<protein>
    <submittedName>
        <fullName evidence="1">Uncharacterized protein</fullName>
    </submittedName>
</protein>
<dbReference type="EMBL" id="VSRR010070939">
    <property type="protein sequence ID" value="MPC86261.1"/>
    <property type="molecule type" value="Genomic_DNA"/>
</dbReference>
<gene>
    <name evidence="1" type="ORF">E2C01_081084</name>
</gene>
<name>A0A5B7ILA7_PORTR</name>
<evidence type="ECO:0000313" key="1">
    <source>
        <dbReference type="EMBL" id="MPC86261.1"/>
    </source>
</evidence>
<proteinExistence type="predicted"/>